<evidence type="ECO:0000259" key="3">
    <source>
        <dbReference type="PROSITE" id="PS50158"/>
    </source>
</evidence>
<dbReference type="InterPro" id="IPR001878">
    <property type="entry name" value="Znf_CCHC"/>
</dbReference>
<dbReference type="InterPro" id="IPR002156">
    <property type="entry name" value="RNaseH_domain"/>
</dbReference>
<dbReference type="InterPro" id="IPR025558">
    <property type="entry name" value="DUF4283"/>
</dbReference>
<keyword evidence="1" id="KW-0863">Zinc-finger</keyword>
<evidence type="ECO:0000256" key="1">
    <source>
        <dbReference type="PROSITE-ProRule" id="PRU00047"/>
    </source>
</evidence>
<dbReference type="InterPro" id="IPR005135">
    <property type="entry name" value="Endo/exonuclease/phosphatase"/>
</dbReference>
<gene>
    <name evidence="4" type="ORF">G2W53_036397</name>
</gene>
<accession>A0A834T4W5</accession>
<sequence>MAEATQRIAVVSGSNKGIGLESVKQLASAGVKVVLTARDEKKGLQALKSLRELGFSEEFVIFHQLDVADAASVTSLSHFIKSQFGKLDILMSEAMDTGEADRDDSVTLEWGSIDGGGDNVEKFILVGKIIADKTLNRNAVRSMILKGWNCRGEVVIGEMGVNLFMFTFEKEEDMVRVLKGRPWSIIGFLLNIQSWASMLAFHEIGWSLSPYWVQFHGIPPEGLSGPNAERLGTKLGKVVAYEDPKVRGGIARGFMRVRVMLDIMKPFVTGVWVPRPNMSRIWIQAKYEKLQHLCFRCGMLGHDARVCRSRENKEDELEFQWGPGLGVSPCKALGRVVWLDGSGKIDPEPSSVSSKDDGKGSGMNDFSRAGTVSGERGDRKRNLVSEGPPNRVPHNEQSGWSVDSRNDSIGTGGLFGWDKGRDEQMEEVQQVASVEVDITEVVSESNSGPGLQRVDSQVSLNRAKEGETEGCIGPGMNSNQGGPALHISKAIWRNRDKGPKPVLAPGGYFVDLPSEEESSNDNLALVSVSNNLYEEDLVVELNKVLKRKLLTEDSPTKKKKSPIIPRKDAVFVEGSKKSPKKRQTRKGKRNLQGVVQKGASMEKLVDVPITLGNYKVKEGSNGVFVFGEEKSAEGLGGWPLTAPQSSSKPSLVFLMETKSKVLKVDRIRRNCFRDSEAFTLEPEGLSGGLSLWWRKDVKVEVLSSCRNFLHTRITLPQFDSTFTVTFVYGAPKSQDRQAVWDKIEALKPSDSSPWCCIGDFNEVGNQGEKLGGRPVKALDVFRFQNFVTNCCLIDMEFKGHPFTWSNKQHDGDHIKERLDRVMGNVSFRDGFPKAQVFHKEALGSDHAPIILILEFIDKKSPRRFRVESFWLDHPDFKKLVDEAWKLGILGRDSPLSCFMAGVASIVDKVISDVDNENLLKPVSSLEIRAAAFQLGGQKAPGPDGEEGRIHWQAWEKLTRSKEVGGLGFRDFSCFNLAMLAKQGWRIISNPNELWVRILKGIYFPKCSFLEAKKGAKASWAWSSLLEGRDLLVKNLTWRVGDGCSIDFWKDPWVPNLPNFRLPVEGGSASQGMVKVADFIVNGRWDAAKLRLVVESDVVEEIFALHIPRSGGVDKLCWAESKNGVYSVRSGYFVARSWIVEAPSLKPSSSFLVPPGLWKALWKVKAPPKMKNLLWRMCSGSLASKEALCKRRCAVDAYCPLCSKDRETLEHLFLFCDWVKRVWFCCRLGLVMEEQSPKRIEDWLFQALKEDSGLDERSKSFLVFLCWHIWKARCDFIFQGKPVNPVSVNSATEAAFCFFWSLEGTSGPGPSHSSEKVGVKWVPPCDGCFKINSDATFSNPGERSGVGVVIRDNMGVVVDGASLCTRAPSCFGAEALALLKGMEMAESLGLKDI</sequence>
<dbReference type="Proteomes" id="UP000634136">
    <property type="component" value="Unassembled WGS sequence"/>
</dbReference>
<dbReference type="InterPro" id="IPR044730">
    <property type="entry name" value="RNase_H-like_dom_plant"/>
</dbReference>
<feature type="region of interest" description="Disordered" evidence="2">
    <location>
        <begin position="554"/>
        <end position="590"/>
    </location>
</feature>
<dbReference type="GO" id="GO:0004523">
    <property type="term" value="F:RNA-DNA hybrid ribonuclease activity"/>
    <property type="evidence" value="ECO:0007669"/>
    <property type="project" value="InterPro"/>
</dbReference>
<keyword evidence="1" id="KW-0862">Zinc</keyword>
<evidence type="ECO:0000313" key="5">
    <source>
        <dbReference type="Proteomes" id="UP000634136"/>
    </source>
</evidence>
<dbReference type="InterPro" id="IPR036691">
    <property type="entry name" value="Endo/exonu/phosph_ase_sf"/>
</dbReference>
<dbReference type="SUPFAM" id="SSF51735">
    <property type="entry name" value="NAD(P)-binding Rossmann-fold domains"/>
    <property type="match status" value="1"/>
</dbReference>
<dbReference type="OrthoDB" id="1933717at2759"/>
<feature type="compositionally biased region" description="Basic and acidic residues" evidence="2">
    <location>
        <begin position="565"/>
        <end position="576"/>
    </location>
</feature>
<dbReference type="EMBL" id="JAAIUW010000011">
    <property type="protein sequence ID" value="KAF7809654.1"/>
    <property type="molecule type" value="Genomic_DNA"/>
</dbReference>
<dbReference type="Pfam" id="PF00106">
    <property type="entry name" value="adh_short"/>
    <property type="match status" value="1"/>
</dbReference>
<dbReference type="InterPro" id="IPR025836">
    <property type="entry name" value="Zn_knuckle_CX2CX4HX4C"/>
</dbReference>
<dbReference type="InterPro" id="IPR002347">
    <property type="entry name" value="SDR_fam"/>
</dbReference>
<reference evidence="4" key="1">
    <citation type="submission" date="2020-09" db="EMBL/GenBank/DDBJ databases">
        <title>Genome-Enabled Discovery of Anthraquinone Biosynthesis in Senna tora.</title>
        <authorList>
            <person name="Kang S.-H."/>
            <person name="Pandey R.P."/>
            <person name="Lee C.-M."/>
            <person name="Sim J.-S."/>
            <person name="Jeong J.-T."/>
            <person name="Choi B.-S."/>
            <person name="Jung M."/>
            <person name="Ginzburg D."/>
            <person name="Zhao K."/>
            <person name="Won S.Y."/>
            <person name="Oh T.-J."/>
            <person name="Yu Y."/>
            <person name="Kim N.-H."/>
            <person name="Lee O.R."/>
            <person name="Lee T.-H."/>
            <person name="Bashyal P."/>
            <person name="Kim T.-S."/>
            <person name="Lee W.-H."/>
            <person name="Kawkins C."/>
            <person name="Kim C.-K."/>
            <person name="Kim J.S."/>
            <person name="Ahn B.O."/>
            <person name="Rhee S.Y."/>
            <person name="Sohng J.K."/>
        </authorList>
    </citation>
    <scope>NUCLEOTIDE SEQUENCE</scope>
    <source>
        <tissue evidence="4">Leaf</tissue>
    </source>
</reference>
<dbReference type="Gene3D" id="3.60.10.10">
    <property type="entry name" value="Endonuclease/exonuclease/phosphatase"/>
    <property type="match status" value="1"/>
</dbReference>
<dbReference type="PROSITE" id="PS50158">
    <property type="entry name" value="ZF_CCHC"/>
    <property type="match status" value="1"/>
</dbReference>
<keyword evidence="4" id="KW-0695">RNA-directed DNA polymerase</keyword>
<dbReference type="InterPro" id="IPR036291">
    <property type="entry name" value="NAD(P)-bd_dom_sf"/>
</dbReference>
<keyword evidence="1" id="KW-0479">Metal-binding</keyword>
<name>A0A834T4W5_9FABA</name>
<dbReference type="GO" id="GO:0003676">
    <property type="term" value="F:nucleic acid binding"/>
    <property type="evidence" value="ECO:0007669"/>
    <property type="project" value="InterPro"/>
</dbReference>
<dbReference type="Pfam" id="PF14111">
    <property type="entry name" value="DUF4283"/>
    <property type="match status" value="1"/>
</dbReference>
<proteinExistence type="predicted"/>
<feature type="region of interest" description="Disordered" evidence="2">
    <location>
        <begin position="344"/>
        <end position="407"/>
    </location>
</feature>
<feature type="compositionally biased region" description="Polar residues" evidence="2">
    <location>
        <begin position="395"/>
        <end position="407"/>
    </location>
</feature>
<dbReference type="Pfam" id="PF14392">
    <property type="entry name" value="zf-CCHC_4"/>
    <property type="match status" value="1"/>
</dbReference>
<dbReference type="InterPro" id="IPR026960">
    <property type="entry name" value="RVT-Znf"/>
</dbReference>
<dbReference type="CDD" id="cd06222">
    <property type="entry name" value="RNase_H_like"/>
    <property type="match status" value="1"/>
</dbReference>
<dbReference type="Pfam" id="PF13966">
    <property type="entry name" value="zf-RVT"/>
    <property type="match status" value="1"/>
</dbReference>
<evidence type="ECO:0000256" key="2">
    <source>
        <dbReference type="SAM" id="MobiDB-lite"/>
    </source>
</evidence>
<feature type="domain" description="CCHC-type" evidence="3">
    <location>
        <begin position="294"/>
        <end position="309"/>
    </location>
</feature>
<organism evidence="4 5">
    <name type="scientific">Senna tora</name>
    <dbReference type="NCBI Taxonomy" id="362788"/>
    <lineage>
        <taxon>Eukaryota</taxon>
        <taxon>Viridiplantae</taxon>
        <taxon>Streptophyta</taxon>
        <taxon>Embryophyta</taxon>
        <taxon>Tracheophyta</taxon>
        <taxon>Spermatophyta</taxon>
        <taxon>Magnoliopsida</taxon>
        <taxon>eudicotyledons</taxon>
        <taxon>Gunneridae</taxon>
        <taxon>Pentapetalae</taxon>
        <taxon>rosids</taxon>
        <taxon>fabids</taxon>
        <taxon>Fabales</taxon>
        <taxon>Fabaceae</taxon>
        <taxon>Caesalpinioideae</taxon>
        <taxon>Cassia clade</taxon>
        <taxon>Senna</taxon>
    </lineage>
</organism>
<dbReference type="SUPFAM" id="SSF56219">
    <property type="entry name" value="DNase I-like"/>
    <property type="match status" value="1"/>
</dbReference>
<dbReference type="GO" id="GO:0008270">
    <property type="term" value="F:zinc ion binding"/>
    <property type="evidence" value="ECO:0007669"/>
    <property type="project" value="UniProtKB-KW"/>
</dbReference>
<dbReference type="Pfam" id="PF13456">
    <property type="entry name" value="RVT_3"/>
    <property type="match status" value="1"/>
</dbReference>
<dbReference type="PANTHER" id="PTHR33710">
    <property type="entry name" value="BNAC02G09200D PROTEIN"/>
    <property type="match status" value="1"/>
</dbReference>
<dbReference type="PANTHER" id="PTHR33710:SF71">
    <property type="entry name" value="ENDONUCLEASE_EXONUCLEASE_PHOSPHATASE DOMAIN-CONTAINING PROTEIN"/>
    <property type="match status" value="1"/>
</dbReference>
<keyword evidence="4" id="KW-0548">Nucleotidyltransferase</keyword>
<comment type="caution">
    <text evidence="4">The sequence shown here is derived from an EMBL/GenBank/DDBJ whole genome shotgun (WGS) entry which is preliminary data.</text>
</comment>
<keyword evidence="5" id="KW-1185">Reference proteome</keyword>
<dbReference type="GO" id="GO:0003964">
    <property type="term" value="F:RNA-directed DNA polymerase activity"/>
    <property type="evidence" value="ECO:0007669"/>
    <property type="project" value="UniProtKB-KW"/>
</dbReference>
<dbReference type="Pfam" id="PF03372">
    <property type="entry name" value="Exo_endo_phos"/>
    <property type="match status" value="1"/>
</dbReference>
<protein>
    <submittedName>
        <fullName evidence="4">Reverse transcriptase</fullName>
    </submittedName>
</protein>
<feature type="compositionally biased region" description="Basic residues" evidence="2">
    <location>
        <begin position="577"/>
        <end position="589"/>
    </location>
</feature>
<evidence type="ECO:0000313" key="4">
    <source>
        <dbReference type="EMBL" id="KAF7809654.1"/>
    </source>
</evidence>
<keyword evidence="4" id="KW-0808">Transferase</keyword>
<dbReference type="Gene3D" id="3.40.50.720">
    <property type="entry name" value="NAD(P)-binding Rossmann-like Domain"/>
    <property type="match status" value="1"/>
</dbReference>